<protein>
    <submittedName>
        <fullName evidence="3">Uncharacterized protein</fullName>
    </submittedName>
</protein>
<organism evidence="2 3">
    <name type="scientific">Setaria digitata</name>
    <dbReference type="NCBI Taxonomy" id="48799"/>
    <lineage>
        <taxon>Eukaryota</taxon>
        <taxon>Metazoa</taxon>
        <taxon>Ecdysozoa</taxon>
        <taxon>Nematoda</taxon>
        <taxon>Chromadorea</taxon>
        <taxon>Rhabditida</taxon>
        <taxon>Spirurina</taxon>
        <taxon>Spiruromorpha</taxon>
        <taxon>Filarioidea</taxon>
        <taxon>Setariidae</taxon>
        <taxon>Setaria</taxon>
    </lineage>
</organism>
<dbReference type="AlphaFoldDB" id="A0A915PW79"/>
<name>A0A915PW79_9BILA</name>
<evidence type="ECO:0000256" key="1">
    <source>
        <dbReference type="SAM" id="MobiDB-lite"/>
    </source>
</evidence>
<keyword evidence="2" id="KW-1185">Reference proteome</keyword>
<dbReference type="Proteomes" id="UP000887581">
    <property type="component" value="Unplaced"/>
</dbReference>
<sequence length="126" mass="13455">MDGKKEFSSQEEHPLVRGREQEDRLLAMLAQHITSEGGRERKPCCGGALRSYLLALCMHCGWKCPDPSPLLAVQCTCATNATTVTASSTAQAPAPAALSVIWINSAAAGSPYREAYPFASCSLPFP</sequence>
<feature type="region of interest" description="Disordered" evidence="1">
    <location>
        <begin position="1"/>
        <end position="21"/>
    </location>
</feature>
<dbReference type="WBParaSite" id="sdigi.contig387.g7954.t1">
    <property type="protein sequence ID" value="sdigi.contig387.g7954.t1"/>
    <property type="gene ID" value="sdigi.contig387.g7954"/>
</dbReference>
<evidence type="ECO:0000313" key="3">
    <source>
        <dbReference type="WBParaSite" id="sdigi.contig387.g7954.t1"/>
    </source>
</evidence>
<accession>A0A915PW79</accession>
<reference evidence="3" key="1">
    <citation type="submission" date="2022-11" db="UniProtKB">
        <authorList>
            <consortium name="WormBaseParasite"/>
        </authorList>
    </citation>
    <scope>IDENTIFICATION</scope>
</reference>
<proteinExistence type="predicted"/>
<evidence type="ECO:0000313" key="2">
    <source>
        <dbReference type="Proteomes" id="UP000887581"/>
    </source>
</evidence>